<evidence type="ECO:0000256" key="3">
    <source>
        <dbReference type="ARBA" id="ARBA00007737"/>
    </source>
</evidence>
<keyword evidence="6" id="KW-0812">Transmembrane</keyword>
<accession>A0A2P5EPV9</accession>
<dbReference type="EMBL" id="JXTC01000115">
    <property type="protein sequence ID" value="PON87577.1"/>
    <property type="molecule type" value="Genomic_DNA"/>
</dbReference>
<comment type="pathway">
    <text evidence="2">Glycan metabolism.</text>
</comment>
<evidence type="ECO:0000256" key="12">
    <source>
        <dbReference type="ARBA" id="ARBA00023277"/>
    </source>
</evidence>
<evidence type="ECO:0000256" key="9">
    <source>
        <dbReference type="ARBA" id="ARBA00023136"/>
    </source>
</evidence>
<evidence type="ECO:0000256" key="4">
    <source>
        <dbReference type="ARBA" id="ARBA00022676"/>
    </source>
</evidence>
<evidence type="ECO:0000256" key="8">
    <source>
        <dbReference type="ARBA" id="ARBA00022989"/>
    </source>
</evidence>
<keyword evidence="7" id="KW-0735">Signal-anchor</keyword>
<dbReference type="GO" id="GO:0006004">
    <property type="term" value="P:fucose metabolic process"/>
    <property type="evidence" value="ECO:0007669"/>
    <property type="project" value="UniProtKB-KW"/>
</dbReference>
<evidence type="ECO:0000256" key="11">
    <source>
        <dbReference type="ARBA" id="ARBA00023253"/>
    </source>
</evidence>
<evidence type="ECO:0000313" key="15">
    <source>
        <dbReference type="EMBL" id="PON87577.1"/>
    </source>
</evidence>
<evidence type="ECO:0000256" key="2">
    <source>
        <dbReference type="ARBA" id="ARBA00004881"/>
    </source>
</evidence>
<comment type="caution">
    <text evidence="15">The sequence shown here is derived from an EMBL/GenBank/DDBJ whole genome shotgun (WGS) entry which is preliminary data.</text>
</comment>
<comment type="similarity">
    <text evidence="3">Belongs to the glycosyltransferase GT106 family.</text>
</comment>
<evidence type="ECO:0000256" key="10">
    <source>
        <dbReference type="ARBA" id="ARBA00023180"/>
    </source>
</evidence>
<dbReference type="CDD" id="cd11299">
    <property type="entry name" value="O-FucT_plant"/>
    <property type="match status" value="1"/>
</dbReference>
<reference evidence="16" key="1">
    <citation type="submission" date="2016-06" db="EMBL/GenBank/DDBJ databases">
        <title>Parallel loss of symbiosis genes in relatives of nitrogen-fixing non-legume Parasponia.</title>
        <authorList>
            <person name="Van Velzen R."/>
            <person name="Holmer R."/>
            <person name="Bu F."/>
            <person name="Rutten L."/>
            <person name="Van Zeijl A."/>
            <person name="Liu W."/>
            <person name="Santuari L."/>
            <person name="Cao Q."/>
            <person name="Sharma T."/>
            <person name="Shen D."/>
            <person name="Roswanjaya Y."/>
            <person name="Wardhani T."/>
            <person name="Kalhor M.S."/>
            <person name="Jansen J."/>
            <person name="Van den Hoogen J."/>
            <person name="Gungor B."/>
            <person name="Hartog M."/>
            <person name="Hontelez J."/>
            <person name="Verver J."/>
            <person name="Yang W.-C."/>
            <person name="Schijlen E."/>
            <person name="Repin R."/>
            <person name="Schilthuizen M."/>
            <person name="Schranz E."/>
            <person name="Heidstra R."/>
            <person name="Miyata K."/>
            <person name="Fedorova E."/>
            <person name="Kohlen W."/>
            <person name="Bisseling T."/>
            <person name="Smit S."/>
            <person name="Geurts R."/>
        </authorList>
    </citation>
    <scope>NUCLEOTIDE SEQUENCE [LARGE SCALE GENOMIC DNA]</scope>
    <source>
        <strain evidence="16">cv. RG33-2</strain>
    </source>
</reference>
<dbReference type="Pfam" id="PF10250">
    <property type="entry name" value="O-FucT"/>
    <property type="match status" value="1"/>
</dbReference>
<keyword evidence="5 15" id="KW-0808">Transferase</keyword>
<feature type="region of interest" description="Disordered" evidence="14">
    <location>
        <begin position="489"/>
        <end position="508"/>
    </location>
</feature>
<proteinExistence type="inferred from homology"/>
<dbReference type="Gene3D" id="3.40.50.11350">
    <property type="match status" value="1"/>
</dbReference>
<evidence type="ECO:0000256" key="13">
    <source>
        <dbReference type="ARBA" id="ARBA00030350"/>
    </source>
</evidence>
<gene>
    <name evidence="15" type="ORF">TorRG33x02_165700</name>
</gene>
<organism evidence="15 16">
    <name type="scientific">Trema orientale</name>
    <name type="common">Charcoal tree</name>
    <name type="synonym">Celtis orientalis</name>
    <dbReference type="NCBI Taxonomy" id="63057"/>
    <lineage>
        <taxon>Eukaryota</taxon>
        <taxon>Viridiplantae</taxon>
        <taxon>Streptophyta</taxon>
        <taxon>Embryophyta</taxon>
        <taxon>Tracheophyta</taxon>
        <taxon>Spermatophyta</taxon>
        <taxon>Magnoliopsida</taxon>
        <taxon>eudicotyledons</taxon>
        <taxon>Gunneridae</taxon>
        <taxon>Pentapetalae</taxon>
        <taxon>rosids</taxon>
        <taxon>fabids</taxon>
        <taxon>Rosales</taxon>
        <taxon>Cannabaceae</taxon>
        <taxon>Trema</taxon>
    </lineage>
</organism>
<dbReference type="PANTHER" id="PTHR31741:SF4">
    <property type="entry name" value="O-FUCOSYLTRANSFERASE 28"/>
    <property type="match status" value="1"/>
</dbReference>
<dbReference type="InterPro" id="IPR024709">
    <property type="entry name" value="FucosylTrfase_pln"/>
</dbReference>
<evidence type="ECO:0000256" key="7">
    <source>
        <dbReference type="ARBA" id="ARBA00022968"/>
    </source>
</evidence>
<keyword evidence="10" id="KW-0325">Glycoprotein</keyword>
<keyword evidence="16" id="KW-1185">Reference proteome</keyword>
<dbReference type="GO" id="GO:0016020">
    <property type="term" value="C:membrane"/>
    <property type="evidence" value="ECO:0007669"/>
    <property type="project" value="UniProtKB-SubCell"/>
</dbReference>
<dbReference type="AlphaFoldDB" id="A0A2P5EPV9"/>
<dbReference type="PIRSF" id="PIRSF009360">
    <property type="entry name" value="UCP009360"/>
    <property type="match status" value="1"/>
</dbReference>
<evidence type="ECO:0000256" key="5">
    <source>
        <dbReference type="ARBA" id="ARBA00022679"/>
    </source>
</evidence>
<dbReference type="InterPro" id="IPR019378">
    <property type="entry name" value="GDP-Fuc_O-FucTrfase"/>
</dbReference>
<comment type="subcellular location">
    <subcellularLocation>
        <location evidence="1">Membrane</location>
        <topology evidence="1">Single-pass type II membrane protein</topology>
    </subcellularLocation>
</comment>
<dbReference type="STRING" id="63057.A0A2P5EPV9"/>
<dbReference type="FunFam" id="3.40.50.11350:FF:000011">
    <property type="entry name" value="O-fucosyltransferase 28"/>
    <property type="match status" value="1"/>
</dbReference>
<keyword evidence="4 15" id="KW-0328">Glycosyltransferase</keyword>
<dbReference type="OrthoDB" id="2015856at2759"/>
<name>A0A2P5EPV9_TREOI</name>
<evidence type="ECO:0000256" key="14">
    <source>
        <dbReference type="SAM" id="MobiDB-lite"/>
    </source>
</evidence>
<keyword evidence="9" id="KW-0472">Membrane</keyword>
<evidence type="ECO:0000256" key="6">
    <source>
        <dbReference type="ARBA" id="ARBA00022692"/>
    </source>
</evidence>
<protein>
    <recommendedName>
        <fullName evidence="13">O-fucosyltransferase family protein</fullName>
    </recommendedName>
</protein>
<dbReference type="Proteomes" id="UP000237000">
    <property type="component" value="Unassembled WGS sequence"/>
</dbReference>
<keyword evidence="8" id="KW-1133">Transmembrane helix</keyword>
<keyword evidence="12" id="KW-0119">Carbohydrate metabolism</keyword>
<keyword evidence="11" id="KW-0294">Fucose metabolism</keyword>
<evidence type="ECO:0000313" key="16">
    <source>
        <dbReference type="Proteomes" id="UP000237000"/>
    </source>
</evidence>
<dbReference type="GO" id="GO:0016757">
    <property type="term" value="F:glycosyltransferase activity"/>
    <property type="evidence" value="ECO:0007669"/>
    <property type="project" value="UniProtKB-KW"/>
</dbReference>
<dbReference type="InParanoid" id="A0A2P5EPV9"/>
<evidence type="ECO:0000256" key="1">
    <source>
        <dbReference type="ARBA" id="ARBA00004606"/>
    </source>
</evidence>
<dbReference type="GO" id="GO:0005737">
    <property type="term" value="C:cytoplasm"/>
    <property type="evidence" value="ECO:0007669"/>
    <property type="project" value="TreeGrafter"/>
</dbReference>
<sequence>MSISTRRRSPMPSWPKRLIRWPMRRRRLFGAFVAFVFTSFLVMMVSFRDSTTILPSSRAGSNGFVEVGTSTSTAFVEATTSRVPQEKDINVDNDAARRVLIQDPEIWRQPLSENYHKCINRSSKETRKVNATDGYILIHANGGLNQMKLGISDMVAIAKVMNATLVLPSLDHTSYWNDSSDFKDIFDWENFIEVLKDDISIVEALPLEYESVDSLDKDPVSWSKLSYYKDMHQKQLKNVKVIKLRQANSRLANNVAGSSQRLRCRAMYEALRFRKEIEQLGKKLVERLSDNSATPYVALHLRYEKDMLAFTGCSHNLSEHEHKELTKMRYETKHWKDKVIDATVQRLHGNCPMTPREVALFLEALGYPSDTRIYIVAGEIYGRDGIRSLKDKYPNLYTKLSLATEEELKPFRNSQNQLAAIDYVVALRSDVFVYSYDGNMAKALQGHRMFEGFRKTISPDRQNLVKLIDKLDSGTISTEKFSSMVKSLHEKRIGGPNPRRSRRTPKLEENFYANPLPGCICNKKKRKL</sequence>
<dbReference type="PANTHER" id="PTHR31741">
    <property type="entry name" value="OS02G0726500 PROTEIN-RELATED"/>
    <property type="match status" value="1"/>
</dbReference>